<dbReference type="PROSITE" id="PS50089">
    <property type="entry name" value="ZF_RING_2"/>
    <property type="match status" value="1"/>
</dbReference>
<evidence type="ECO:0008006" key="14">
    <source>
        <dbReference type="Google" id="ProtNLM"/>
    </source>
</evidence>
<dbReference type="AlphaFoldDB" id="A0A1Y1Z473"/>
<organism evidence="12 13">
    <name type="scientific">Clohesyomyces aquaticus</name>
    <dbReference type="NCBI Taxonomy" id="1231657"/>
    <lineage>
        <taxon>Eukaryota</taxon>
        <taxon>Fungi</taxon>
        <taxon>Dikarya</taxon>
        <taxon>Ascomycota</taxon>
        <taxon>Pezizomycotina</taxon>
        <taxon>Dothideomycetes</taxon>
        <taxon>Pleosporomycetidae</taxon>
        <taxon>Pleosporales</taxon>
        <taxon>Lindgomycetaceae</taxon>
        <taxon>Clohesyomyces</taxon>
    </lineage>
</organism>
<dbReference type="GO" id="GO:0008270">
    <property type="term" value="F:zinc ion binding"/>
    <property type="evidence" value="ECO:0007669"/>
    <property type="project" value="UniProtKB-KW"/>
</dbReference>
<dbReference type="GO" id="GO:0016020">
    <property type="term" value="C:membrane"/>
    <property type="evidence" value="ECO:0007669"/>
    <property type="project" value="TreeGrafter"/>
</dbReference>
<dbReference type="Gene3D" id="3.40.1090.10">
    <property type="entry name" value="Cytosolic phospholipase A2 catalytic domain"/>
    <property type="match status" value="1"/>
</dbReference>
<name>A0A1Y1Z473_9PLEO</name>
<evidence type="ECO:0000313" key="12">
    <source>
        <dbReference type="EMBL" id="ORY05071.1"/>
    </source>
</evidence>
<evidence type="ECO:0000256" key="8">
    <source>
        <dbReference type="PROSITE-ProRule" id="PRU01161"/>
    </source>
</evidence>
<sequence>MLEGEVSDHISCEDCGDETFRLFRCNICQYTLCDKCWDRQLVHKKVAHEKTDLRLACRIDAVFSKSQNAKALESLHDADEATAWFGIDRDVDDDQPPTLRVSRRYSDIFQMRHRMQSGKFPQSPESDKDMQEKIPVPSLVSFVGQTGAGKSTIVDLLIQGQTGSGSIADYCSPVPGSNSEDLPTSEDIHLYVDPSTIESHHCILYADCEGLDAGEREPFATALRKDRQRKPKKQSEAPSETFSNDSHKSLEREISWMKSKTKRSRQFAAGQLYPRILFSFSDVVVFVHRNSRAVEVVLERLLEWGSVAVETTNNQPILPYAIIVINATKFDTQPSLWDVETSTKLFFESFAETVDKNAEFCRHAELWRKRGKSIVTLESLMLCYFSSIRVLRIPTNSRPQLLNEQTEKLYAEIRRGSQIGLNQRADLRMSLDIFEFQAYLNHAFDHFCETIELPFDFVRSTLLHTHLSTTFADGILALAIYMIPENPRKSALAIFEKLSPLIASSIMLDTTRSNLKGTPDRIFAQYISHIDSALREFCNRHWPCEYFVRDRIPPHLQAHMNTMDFQRDVRSTSILLRCVNVRSGHAAKGHQLHDGRIFARGAYLSSFSVKENRKQVLDQIYSHFCNLLVKSTQLIQQGTQPLDAASTIHRDDVLATRYPPTDMKDRSLWLKYTSFCICCLLNAPETTLPCGHMLCRHCVMAFGRERGRMIVEVLECPLETNSYIRCQPRSVYLKPVAAGVRVLALEDGGIRSIIQVEVLKLIERELRGKLPMQCFFDMIVGKGTGGALALGIVTQGWTLQACSENLCSLFRTVYAPENARKLPSVSIRQLKVYHPRYISRTLDECLKGLYSPDRKILDSCHTNHPVDQSTKLVILASSAEPSTVVFSNYRRKEARARKLSSTVPYILYPDHIDRGGPNTWEAARATMANVGLFKPFVDSHLGPLYQDSDVSSSNLVSIAEAECRAVYSCLQDEFPDLVLSLGCGRANDHDKPHATDPSQVAWDEYIQSLPGHFPRSSFIRINPLLDKLPDFGDVTSITKLQQSVGTLISPIQITDLAAQLFATLFYVESRTSSYNTNNNELIIPVRILCRLPNETAEIQEIARLFKQEQYRNAVFVFLEQGSTEEQTFSIPERSIDDMITHLWFQIPTYGLVLRQFNVVVYAMLRFENGNTYSLSGFPRVLGSSDVRSSTASTRRTALVDPPKQMRQTWTAPDPRDSVMKEASLGLPSQELSLARFPHQRPGSLAQSNKTPLVEMNAVPSLFELEAPNEELMEHGR</sequence>
<proteinExistence type="predicted"/>
<dbReference type="InterPro" id="IPR017907">
    <property type="entry name" value="Znf_RING_CS"/>
</dbReference>
<keyword evidence="4" id="KW-0862">Zinc</keyword>
<evidence type="ECO:0000256" key="9">
    <source>
        <dbReference type="SAM" id="MobiDB-lite"/>
    </source>
</evidence>
<dbReference type="PANTHER" id="PTHR24185">
    <property type="entry name" value="CALCIUM-INDEPENDENT PHOSPHOLIPASE A2-GAMMA"/>
    <property type="match status" value="1"/>
</dbReference>
<dbReference type="OrthoDB" id="194358at2759"/>
<evidence type="ECO:0000256" key="1">
    <source>
        <dbReference type="ARBA" id="ARBA00022723"/>
    </source>
</evidence>
<evidence type="ECO:0000256" key="4">
    <source>
        <dbReference type="ARBA" id="ARBA00022833"/>
    </source>
</evidence>
<dbReference type="PANTHER" id="PTHR24185:SF1">
    <property type="entry name" value="CALCIUM-INDEPENDENT PHOSPHOLIPASE A2-GAMMA"/>
    <property type="match status" value="1"/>
</dbReference>
<feature type="region of interest" description="Disordered" evidence="9">
    <location>
        <begin position="1192"/>
        <end position="1216"/>
    </location>
</feature>
<dbReference type="GO" id="GO:0016042">
    <property type="term" value="P:lipid catabolic process"/>
    <property type="evidence" value="ECO:0007669"/>
    <property type="project" value="UniProtKB-KW"/>
</dbReference>
<evidence type="ECO:0000259" key="10">
    <source>
        <dbReference type="PROSITE" id="PS50089"/>
    </source>
</evidence>
<comment type="caution">
    <text evidence="12">The sequence shown here is derived from an EMBL/GenBank/DDBJ whole genome shotgun (WGS) entry which is preliminary data.</text>
</comment>
<dbReference type="SUPFAM" id="SSF52151">
    <property type="entry name" value="FabD/lysophospholipase-like"/>
    <property type="match status" value="1"/>
</dbReference>
<dbReference type="InterPro" id="IPR001841">
    <property type="entry name" value="Znf_RING"/>
</dbReference>
<keyword evidence="2 7" id="KW-0863">Zinc-finger</keyword>
<dbReference type="PROSITE" id="PS51635">
    <property type="entry name" value="PNPLA"/>
    <property type="match status" value="1"/>
</dbReference>
<dbReference type="Proteomes" id="UP000193144">
    <property type="component" value="Unassembled WGS sequence"/>
</dbReference>
<feature type="domain" description="PNPLA" evidence="11">
    <location>
        <begin position="743"/>
        <end position="961"/>
    </location>
</feature>
<keyword evidence="1" id="KW-0479">Metal-binding</keyword>
<dbReference type="InterPro" id="IPR002641">
    <property type="entry name" value="PNPLA_dom"/>
</dbReference>
<evidence type="ECO:0000313" key="13">
    <source>
        <dbReference type="Proteomes" id="UP000193144"/>
    </source>
</evidence>
<evidence type="ECO:0000256" key="3">
    <source>
        <dbReference type="ARBA" id="ARBA00022801"/>
    </source>
</evidence>
<feature type="region of interest" description="Disordered" evidence="9">
    <location>
        <begin position="222"/>
        <end position="247"/>
    </location>
</feature>
<evidence type="ECO:0000256" key="2">
    <source>
        <dbReference type="ARBA" id="ARBA00022771"/>
    </source>
</evidence>
<accession>A0A1Y1Z473</accession>
<keyword evidence="5" id="KW-0442">Lipid degradation</keyword>
<keyword evidence="3" id="KW-0378">Hydrolase</keyword>
<dbReference type="GO" id="GO:0046486">
    <property type="term" value="P:glycerolipid metabolic process"/>
    <property type="evidence" value="ECO:0007669"/>
    <property type="project" value="UniProtKB-ARBA"/>
</dbReference>
<evidence type="ECO:0000256" key="6">
    <source>
        <dbReference type="ARBA" id="ARBA00023098"/>
    </source>
</evidence>
<dbReference type="EMBL" id="MCFA01000129">
    <property type="protein sequence ID" value="ORY05071.1"/>
    <property type="molecule type" value="Genomic_DNA"/>
</dbReference>
<reference evidence="12 13" key="1">
    <citation type="submission" date="2016-07" db="EMBL/GenBank/DDBJ databases">
        <title>Pervasive Adenine N6-methylation of Active Genes in Fungi.</title>
        <authorList>
            <consortium name="DOE Joint Genome Institute"/>
            <person name="Mondo S.J."/>
            <person name="Dannebaum R.O."/>
            <person name="Kuo R.C."/>
            <person name="Labutti K."/>
            <person name="Haridas S."/>
            <person name="Kuo A."/>
            <person name="Salamov A."/>
            <person name="Ahrendt S.R."/>
            <person name="Lipzen A."/>
            <person name="Sullivan W."/>
            <person name="Andreopoulos W.B."/>
            <person name="Clum A."/>
            <person name="Lindquist E."/>
            <person name="Daum C."/>
            <person name="Ramamoorthy G.K."/>
            <person name="Gryganskyi A."/>
            <person name="Culley D."/>
            <person name="Magnuson J.K."/>
            <person name="James T.Y."/>
            <person name="O'Malley M.A."/>
            <person name="Stajich J.E."/>
            <person name="Spatafora J.W."/>
            <person name="Visel A."/>
            <person name="Grigoriev I.V."/>
        </authorList>
    </citation>
    <scope>NUCLEOTIDE SEQUENCE [LARGE SCALE GENOMIC DNA]</scope>
    <source>
        <strain evidence="12 13">CBS 115471</strain>
    </source>
</reference>
<evidence type="ECO:0000256" key="7">
    <source>
        <dbReference type="PROSITE-ProRule" id="PRU00175"/>
    </source>
</evidence>
<evidence type="ECO:0000256" key="5">
    <source>
        <dbReference type="ARBA" id="ARBA00022963"/>
    </source>
</evidence>
<keyword evidence="13" id="KW-1185">Reference proteome</keyword>
<dbReference type="GO" id="GO:0019369">
    <property type="term" value="P:arachidonate metabolic process"/>
    <property type="evidence" value="ECO:0007669"/>
    <property type="project" value="TreeGrafter"/>
</dbReference>
<gene>
    <name evidence="12" type="ORF">BCR34DRAFT_572302</name>
</gene>
<dbReference type="InterPro" id="IPR016035">
    <property type="entry name" value="Acyl_Trfase/lysoPLipase"/>
</dbReference>
<evidence type="ECO:0000259" key="11">
    <source>
        <dbReference type="PROSITE" id="PS51635"/>
    </source>
</evidence>
<keyword evidence="6" id="KW-0443">Lipid metabolism</keyword>
<comment type="caution">
    <text evidence="8">Lacks conserved residue(s) required for the propagation of feature annotation.</text>
</comment>
<protein>
    <recommendedName>
        <fullName evidence="14">PNPLA domain-containing protein</fullName>
    </recommendedName>
</protein>
<dbReference type="GO" id="GO:0047499">
    <property type="term" value="F:calcium-independent phospholipase A2 activity"/>
    <property type="evidence" value="ECO:0007669"/>
    <property type="project" value="TreeGrafter"/>
</dbReference>
<dbReference type="STRING" id="1231657.A0A1Y1Z473"/>
<dbReference type="PROSITE" id="PS00518">
    <property type="entry name" value="ZF_RING_1"/>
    <property type="match status" value="1"/>
</dbReference>
<feature type="domain" description="RING-type" evidence="10">
    <location>
        <begin position="676"/>
        <end position="720"/>
    </location>
</feature>